<dbReference type="InterPro" id="IPR017726">
    <property type="entry name" value="Fe/S_biogenesis_protein_NfuA"/>
</dbReference>
<evidence type="ECO:0000313" key="9">
    <source>
        <dbReference type="Proteomes" id="UP000256856"/>
    </source>
</evidence>
<reference evidence="8 9" key="1">
    <citation type="submission" date="2018-03" db="EMBL/GenBank/DDBJ databases">
        <title>A parallel universe: an anciently diverged bacterial symbiosis in a Hawaiian planthopper (Hemiptera: Cixiidae) reveals rearranged nutritional responsibilities.</title>
        <authorList>
            <person name="Bennett G."/>
            <person name="Mao M."/>
        </authorList>
    </citation>
    <scope>NUCLEOTIDE SEQUENCE [LARGE SCALE GENOMIC DNA]</scope>
    <source>
        <strain evidence="8 9">OLIH</strain>
    </source>
</reference>
<accession>A0A346DZV8</accession>
<keyword evidence="1 5" id="KW-0004">4Fe-4S</keyword>
<proteinExistence type="inferred from homology"/>
<comment type="cofactor">
    <cofactor evidence="5">
        <name>[4Fe-4S] cluster</name>
        <dbReference type="ChEBI" id="CHEBI:49883"/>
    </cofactor>
    <text evidence="5">Binds 1 [4Fe-4S] cluster per subunit. The cluster is presumably bound at the interface of two monomers.</text>
</comment>
<evidence type="ECO:0000313" key="8">
    <source>
        <dbReference type="EMBL" id="AXN02263.1"/>
    </source>
</evidence>
<dbReference type="EMBL" id="CP028374">
    <property type="protein sequence ID" value="AXN02263.1"/>
    <property type="molecule type" value="Genomic_DNA"/>
</dbReference>
<keyword evidence="4 5" id="KW-0411">Iron-sulfur</keyword>
<organism evidence="8 9">
    <name type="scientific">Candidatus Purcelliella pentastirinorum</name>
    <dbReference type="NCBI Taxonomy" id="472834"/>
    <lineage>
        <taxon>Bacteria</taxon>
        <taxon>Pseudomonadati</taxon>
        <taxon>Pseudomonadota</taxon>
        <taxon>Gammaproteobacteria</taxon>
        <taxon>Enterobacterales</taxon>
        <taxon>Enterobacteriaceae</taxon>
        <taxon>Candidatus Purcelliella</taxon>
    </lineage>
</organism>
<dbReference type="PANTHER" id="PTHR11178:SF51">
    <property type="entry name" value="FE_S BIOGENESIS PROTEIN NFUA"/>
    <property type="match status" value="1"/>
</dbReference>
<keyword evidence="6" id="KW-0472">Membrane</keyword>
<keyword evidence="6" id="KW-1133">Transmembrane helix</keyword>
<gene>
    <name evidence="5" type="primary">nfuA</name>
    <name evidence="8" type="ORF">C9I82_298</name>
</gene>
<feature type="binding site" evidence="5">
    <location>
        <position position="187"/>
    </location>
    <ligand>
        <name>[4Fe-4S] cluster</name>
        <dbReference type="ChEBI" id="CHEBI:49883"/>
    </ligand>
</feature>
<keyword evidence="3 5" id="KW-0408">Iron</keyword>
<dbReference type="SUPFAM" id="SSF89360">
    <property type="entry name" value="HesB-like domain"/>
    <property type="match status" value="1"/>
</dbReference>
<evidence type="ECO:0000256" key="2">
    <source>
        <dbReference type="ARBA" id="ARBA00022723"/>
    </source>
</evidence>
<keyword evidence="6" id="KW-0812">Transmembrane</keyword>
<dbReference type="InterPro" id="IPR035903">
    <property type="entry name" value="HesB-like_dom_sf"/>
</dbReference>
<dbReference type="Pfam" id="PF01106">
    <property type="entry name" value="NifU"/>
    <property type="match status" value="1"/>
</dbReference>
<feature type="binding site" evidence="5">
    <location>
        <position position="190"/>
    </location>
    <ligand>
        <name>[4Fe-4S] cluster</name>
        <dbReference type="ChEBI" id="CHEBI:49883"/>
    </ligand>
</feature>
<dbReference type="InterPro" id="IPR034904">
    <property type="entry name" value="FSCA_dom_sf"/>
</dbReference>
<feature type="domain" description="NIF system FeS cluster assembly NifU C-terminal" evidence="7">
    <location>
        <begin position="153"/>
        <end position="215"/>
    </location>
</feature>
<comment type="similarity">
    <text evidence="5">Belongs to the NfuA family.</text>
</comment>
<dbReference type="Gene3D" id="2.60.300.12">
    <property type="entry name" value="HesB-like domain"/>
    <property type="match status" value="1"/>
</dbReference>
<keyword evidence="9" id="KW-1185">Reference proteome</keyword>
<dbReference type="GO" id="GO:0005506">
    <property type="term" value="F:iron ion binding"/>
    <property type="evidence" value="ECO:0007669"/>
    <property type="project" value="InterPro"/>
</dbReference>
<keyword evidence="2 5" id="KW-0479">Metal-binding</keyword>
<dbReference type="HAMAP" id="MF_01637">
    <property type="entry name" value="Fe_S_biogen_NfuA"/>
    <property type="match status" value="1"/>
</dbReference>
<dbReference type="InterPro" id="IPR001075">
    <property type="entry name" value="NIF_FeS_clus_asmbl_NifU_C"/>
</dbReference>
<evidence type="ECO:0000256" key="5">
    <source>
        <dbReference type="HAMAP-Rule" id="MF_01637"/>
    </source>
</evidence>
<feature type="transmembrane region" description="Helical" evidence="6">
    <location>
        <begin position="6"/>
        <end position="22"/>
    </location>
</feature>
<name>A0A346DZV8_9ENTR</name>
<evidence type="ECO:0000256" key="4">
    <source>
        <dbReference type="ARBA" id="ARBA00023014"/>
    </source>
</evidence>
<dbReference type="KEGG" id="ppet:C9I82_298"/>
<evidence type="ECO:0000256" key="3">
    <source>
        <dbReference type="ARBA" id="ARBA00023004"/>
    </source>
</evidence>
<dbReference type="AlphaFoldDB" id="A0A346DZV8"/>
<dbReference type="SUPFAM" id="SSF117916">
    <property type="entry name" value="Fe-S cluster assembly (FSCA) domain-like"/>
    <property type="match status" value="1"/>
</dbReference>
<dbReference type="GO" id="GO:0051539">
    <property type="term" value="F:4 iron, 4 sulfur cluster binding"/>
    <property type="evidence" value="ECO:0007669"/>
    <property type="project" value="UniProtKB-UniRule"/>
</dbReference>
<comment type="function">
    <text evidence="5">Involved in iron-sulfur cluster biogenesis. Binds a 4Fe-4S cluster, can transfer this cluster to apoproteins, and thereby intervenes in the maturation of Fe/S proteins. Could also act as a scaffold/chaperone for damaged Fe/S proteins.</text>
</comment>
<dbReference type="PANTHER" id="PTHR11178">
    <property type="entry name" value="IRON-SULFUR CLUSTER SCAFFOLD PROTEIN NFU-RELATED"/>
    <property type="match status" value="1"/>
</dbReference>
<evidence type="ECO:0000256" key="6">
    <source>
        <dbReference type="SAM" id="Phobius"/>
    </source>
</evidence>
<dbReference type="GO" id="GO:0051604">
    <property type="term" value="P:protein maturation"/>
    <property type="evidence" value="ECO:0007669"/>
    <property type="project" value="UniProtKB-UniRule"/>
</dbReference>
<feature type="transmembrane region" description="Helical" evidence="6">
    <location>
        <begin position="29"/>
        <end position="53"/>
    </location>
</feature>
<dbReference type="Proteomes" id="UP000256856">
    <property type="component" value="Chromosome"/>
</dbReference>
<evidence type="ECO:0000256" key="1">
    <source>
        <dbReference type="ARBA" id="ARBA00022485"/>
    </source>
</evidence>
<evidence type="ECO:0000259" key="7">
    <source>
        <dbReference type="Pfam" id="PF01106"/>
    </source>
</evidence>
<sequence>MLIINIKIYFIKIFIFVFYIKYHDDMMFLLMFILNLYGFYMIDITGSALNHFIELLSMQTKYNYIRIFISNINTLDAECSIIFCDAKGLKKDDILFTFSKLLVYIDYASIPYLKDAKIDLEVNDIDSKLIIYAPFIKGLFDDLSLKDKVKYFLINKIVPQLILHGGNIKLVRITKDKYVVVKFTGGCNGCSMVNYTLKDNIESKLLKYVPELRGVLDITDHIRHKRSFY</sequence>
<dbReference type="GO" id="GO:0016226">
    <property type="term" value="P:iron-sulfur cluster assembly"/>
    <property type="evidence" value="ECO:0007669"/>
    <property type="project" value="UniProtKB-UniRule"/>
</dbReference>
<protein>
    <recommendedName>
        <fullName evidence="5">Fe/S biogenesis protein NfuA</fullName>
    </recommendedName>
</protein>
<dbReference type="Gene3D" id="3.30.300.130">
    <property type="entry name" value="Fe-S cluster assembly (FSCA)"/>
    <property type="match status" value="1"/>
</dbReference>
<comment type="subunit">
    <text evidence="5">Homodimer.</text>
</comment>